<feature type="compositionally biased region" description="Basic and acidic residues" evidence="7">
    <location>
        <begin position="673"/>
        <end position="689"/>
    </location>
</feature>
<evidence type="ECO:0000256" key="6">
    <source>
        <dbReference type="ARBA" id="ARBA00023157"/>
    </source>
</evidence>
<dbReference type="SUPFAM" id="SSF56399">
    <property type="entry name" value="ADP-ribosylation"/>
    <property type="match status" value="1"/>
</dbReference>
<keyword evidence="4" id="KW-0260">Enterotoxin</keyword>
<feature type="compositionally biased region" description="Polar residues" evidence="7">
    <location>
        <begin position="1"/>
        <end position="13"/>
    </location>
</feature>
<reference evidence="8 9" key="1">
    <citation type="submission" date="2019-08" db="EMBL/GenBank/DDBJ databases">
        <authorList>
            <person name="Herpell B J."/>
        </authorList>
    </citation>
    <scope>NUCLEOTIDE SEQUENCE [LARGE SCALE GENOMIC DNA]</scope>
    <source>
        <strain evidence="9">Msb3</strain>
    </source>
</reference>
<keyword evidence="2" id="KW-0800">Toxin</keyword>
<feature type="compositionally biased region" description="Basic and acidic residues" evidence="7">
    <location>
        <begin position="399"/>
        <end position="421"/>
    </location>
</feature>
<proteinExistence type="inferred from homology"/>
<comment type="similarity">
    <text evidence="1">Belongs to the enterotoxin A family.</text>
</comment>
<organism evidence="8 9">
    <name type="scientific">Paraburkholderia dioscoreae</name>
    <dbReference type="NCBI Taxonomy" id="2604047"/>
    <lineage>
        <taxon>Bacteria</taxon>
        <taxon>Pseudomonadati</taxon>
        <taxon>Pseudomonadota</taxon>
        <taxon>Betaproteobacteria</taxon>
        <taxon>Burkholderiales</taxon>
        <taxon>Burkholderiaceae</taxon>
        <taxon>Paraburkholderia</taxon>
    </lineage>
</organism>
<keyword evidence="3" id="KW-0732">Signal</keyword>
<protein>
    <submittedName>
        <fullName evidence="8">Heat-labile enterotoxin alpha chain</fullName>
    </submittedName>
</protein>
<feature type="compositionally biased region" description="Polar residues" evidence="7">
    <location>
        <begin position="57"/>
        <end position="75"/>
    </location>
</feature>
<evidence type="ECO:0000256" key="3">
    <source>
        <dbReference type="ARBA" id="ARBA00022729"/>
    </source>
</evidence>
<evidence type="ECO:0000313" key="9">
    <source>
        <dbReference type="Proteomes" id="UP000325811"/>
    </source>
</evidence>
<dbReference type="Pfam" id="PF01375">
    <property type="entry name" value="Enterotoxin_a"/>
    <property type="match status" value="1"/>
</dbReference>
<evidence type="ECO:0000313" key="8">
    <source>
        <dbReference type="EMBL" id="VVD30091.1"/>
    </source>
</evidence>
<feature type="compositionally biased region" description="Polar residues" evidence="7">
    <location>
        <begin position="34"/>
        <end position="45"/>
    </location>
</feature>
<dbReference type="EMBL" id="LR699553">
    <property type="protein sequence ID" value="VVD30091.1"/>
    <property type="molecule type" value="Genomic_DNA"/>
</dbReference>
<evidence type="ECO:0000256" key="5">
    <source>
        <dbReference type="ARBA" id="ARBA00023026"/>
    </source>
</evidence>
<dbReference type="KEGG" id="pdio:PDMSB3_3635"/>
<feature type="region of interest" description="Disordered" evidence="7">
    <location>
        <begin position="383"/>
        <end position="434"/>
    </location>
</feature>
<dbReference type="Gene3D" id="3.90.210.10">
    <property type="entry name" value="Heat-Labile Enterotoxin, subunit A"/>
    <property type="match status" value="1"/>
</dbReference>
<keyword evidence="9" id="KW-1185">Reference proteome</keyword>
<keyword evidence="6" id="KW-1015">Disulfide bond</keyword>
<evidence type="ECO:0000256" key="7">
    <source>
        <dbReference type="SAM" id="MobiDB-lite"/>
    </source>
</evidence>
<dbReference type="Proteomes" id="UP000325811">
    <property type="component" value="Chromosome I"/>
</dbReference>
<name>A0A5Q4ZCM7_9BURK</name>
<evidence type="ECO:0000256" key="4">
    <source>
        <dbReference type="ARBA" id="ARBA00022861"/>
    </source>
</evidence>
<dbReference type="GO" id="GO:0005615">
    <property type="term" value="C:extracellular space"/>
    <property type="evidence" value="ECO:0007669"/>
    <property type="project" value="InterPro"/>
</dbReference>
<keyword evidence="5" id="KW-0843">Virulence</keyword>
<feature type="region of interest" description="Disordered" evidence="7">
    <location>
        <begin position="1"/>
        <end position="114"/>
    </location>
</feature>
<dbReference type="InterPro" id="IPR001144">
    <property type="entry name" value="Enterotoxin_A"/>
</dbReference>
<dbReference type="GO" id="GO:0090729">
    <property type="term" value="F:toxin activity"/>
    <property type="evidence" value="ECO:0007669"/>
    <property type="project" value="UniProtKB-KW"/>
</dbReference>
<dbReference type="AlphaFoldDB" id="A0A5Q4ZCM7"/>
<evidence type="ECO:0000256" key="2">
    <source>
        <dbReference type="ARBA" id="ARBA00022656"/>
    </source>
</evidence>
<sequence length="930" mass="101560">MATSSVNGTSSAYLSYPDNLQGRGGHHDSRDQQTEGSTPSQQSGSGHPLPDKRAGRQPTQDRLSGNGQRPCSSQEGMLKIQALQRRARRSPTEAPPAGEEGRNASPSAVMKPPVTSLPQPFHPYTYLPIALRHYNALYQPSAENNNEYLFQTRRGYEDWSGCLGSTQYVESVAAQSGQDLMAASSEVAARLEGRRGEDVRKRTEAEMSDLQIRYGSVGHVPLANHVEIPGRDWDDGQHTAGEVARSIITELANRFSRPFNPLGETYGTPVQFVGVTTEMSAPAELNAHDDDICAHYFGIQRLHQTGDYRSDGYEIFDNNYGAFRYSNFNQLSAALTGYLDATAPRSGRVKFFGLDYQAMIHVRQHELGDLNLGAVGGSYGIPPPAQPGGYATLTPPRADLPRPDWDRPGPSWRDELKKRSTDTQSGGLYRPSTVSPQELKARGGFNSEDTPLRNVNLDLHDSAVAKDPHNSDGGGYLGTYRRALTAQQKMPAKDGYIYDVAPSPNMVDVDGSLGAHARNPGLGEVAAMGRIDYNQVRGWWGMKNGEVGDYTANPDYRWDVYDQTSTAGAQPQLAGFAGDDPAWSDALHKPFIGATSLRDGKTIYTPKQDPNLSQAQFYGHALEKIQALANGQHYAGPVAIRAKDGWAGGAFGVLTPLVGVKDPLAPGEASGIPHDRVGVRNTQRPDKDAGSAIITPDGRIEFTDPSCKGSVMRPDSGGFLYADGPGNRATDKSDSFHYDEDHHLVSNENGQRVTYDENGYARLSATQNPGPFEETKSRWDIVDRDGKTVTPAADPRSYTDNDAGRADTQYRFERDPDSVLPSGTTSFVTGVPGEPDYGSFKDWLVEAPRGTGPRMYAWLKDHNAALLYRDGSYVVPGESGELKLYNLDGVAQTNVLGEPPRTYRVPDALWAQMQSYTTRRAAFEQRNETV</sequence>
<feature type="region of interest" description="Disordered" evidence="7">
    <location>
        <begin position="668"/>
        <end position="700"/>
    </location>
</feature>
<evidence type="ECO:0000256" key="1">
    <source>
        <dbReference type="ARBA" id="ARBA00009092"/>
    </source>
</evidence>
<gene>
    <name evidence="8" type="ORF">PDMSB3_3635</name>
</gene>
<feature type="compositionally biased region" description="Polar residues" evidence="7">
    <location>
        <begin position="422"/>
        <end position="434"/>
    </location>
</feature>
<accession>A0A5Q4ZCM7</accession>